<sequence>MKKPLGFHIIDSGYEKTLEKINEGYSFIAFSLDFFFLGDMARQQMKLLKSKI</sequence>
<evidence type="ECO:0000313" key="1">
    <source>
        <dbReference type="EMBL" id="GAL69368.1"/>
    </source>
</evidence>
<reference evidence="1 2" key="1">
    <citation type="journal article" date="2014" name="Genome Announc.">
        <title>Draft Genome Sequence of Marine Flavobacterium Jejuia pallidilutea Strain 11shimoA1 and Pigmentation Mutants.</title>
        <authorList>
            <person name="Takatani N."/>
            <person name="Nakanishi M."/>
            <person name="Meirelles P."/>
            <person name="Mino S."/>
            <person name="Suda W."/>
            <person name="Oshima K."/>
            <person name="Hattori M."/>
            <person name="Ohkuma M."/>
            <person name="Hosokawa M."/>
            <person name="Miyashita K."/>
            <person name="Thompson F.L."/>
            <person name="Niwa A."/>
            <person name="Sawabe T."/>
            <person name="Sawabe T."/>
        </authorList>
    </citation>
    <scope>NUCLEOTIDE SEQUENCE [LARGE SCALE GENOMIC DNA]</scope>
    <source>
        <strain evidence="2">JCM19302</strain>
    </source>
</reference>
<evidence type="ECO:0000313" key="2">
    <source>
        <dbReference type="Proteomes" id="UP000029646"/>
    </source>
</evidence>
<name>A0A090VZK3_9FLAO</name>
<comment type="caution">
    <text evidence="1">The sequence shown here is derived from an EMBL/GenBank/DDBJ whole genome shotgun (WGS) entry which is preliminary data.</text>
</comment>
<dbReference type="AlphaFoldDB" id="A0A090VZK3"/>
<protein>
    <submittedName>
        <fullName evidence="1">Uncharacterized protein</fullName>
    </submittedName>
</protein>
<dbReference type="Proteomes" id="UP000029646">
    <property type="component" value="Unassembled WGS sequence"/>
</dbReference>
<organism evidence="1 2">
    <name type="scientific">Jejuia pallidilutea</name>
    <dbReference type="NCBI Taxonomy" id="504487"/>
    <lineage>
        <taxon>Bacteria</taxon>
        <taxon>Pseudomonadati</taxon>
        <taxon>Bacteroidota</taxon>
        <taxon>Flavobacteriia</taxon>
        <taxon>Flavobacteriales</taxon>
        <taxon>Flavobacteriaceae</taxon>
        <taxon>Jejuia</taxon>
    </lineage>
</organism>
<dbReference type="EMBL" id="BBNS01000001">
    <property type="protein sequence ID" value="GAL69368.1"/>
    <property type="molecule type" value="Genomic_DNA"/>
</dbReference>
<proteinExistence type="predicted"/>
<accession>A0A090VZK3</accession>
<gene>
    <name evidence="1" type="ORF">JCM19302_4097</name>
</gene>